<gene>
    <name evidence="4" type="ORF">D4764_0214270</name>
</gene>
<proteinExistence type="predicted"/>
<organism evidence="4 5">
    <name type="scientific">Takifugu flavidus</name>
    <name type="common">sansaifugu</name>
    <dbReference type="NCBI Taxonomy" id="433684"/>
    <lineage>
        <taxon>Eukaryota</taxon>
        <taxon>Metazoa</taxon>
        <taxon>Chordata</taxon>
        <taxon>Craniata</taxon>
        <taxon>Vertebrata</taxon>
        <taxon>Euteleostomi</taxon>
        <taxon>Actinopterygii</taxon>
        <taxon>Neopterygii</taxon>
        <taxon>Teleostei</taxon>
        <taxon>Neoteleostei</taxon>
        <taxon>Acanthomorphata</taxon>
        <taxon>Eupercaria</taxon>
        <taxon>Tetraodontiformes</taxon>
        <taxon>Tetradontoidea</taxon>
        <taxon>Tetraodontidae</taxon>
        <taxon>Takifugu</taxon>
    </lineage>
</organism>
<dbReference type="EMBL" id="RHFK02000434">
    <property type="protein sequence ID" value="TWW54042.1"/>
    <property type="molecule type" value="Genomic_DNA"/>
</dbReference>
<dbReference type="InterPro" id="IPR015095">
    <property type="entry name" value="AlkB_hom8_N"/>
</dbReference>
<dbReference type="PANTHER" id="PTHR47510">
    <property type="entry name" value="REVERSE TRANSCRIPTASE DOMAIN-CONTAINING PROTEIN"/>
    <property type="match status" value="1"/>
</dbReference>
<dbReference type="Pfam" id="PF00078">
    <property type="entry name" value="RVT_1"/>
    <property type="match status" value="1"/>
</dbReference>
<dbReference type="Pfam" id="PF09004">
    <property type="entry name" value="ALKBH8_N"/>
    <property type="match status" value="1"/>
</dbReference>
<evidence type="ECO:0000313" key="5">
    <source>
        <dbReference type="Proteomes" id="UP000324091"/>
    </source>
</evidence>
<sequence>MALRDCFDTTDWDVKVRCFPNNKPWVTPDLKALLNEKKRVFRSGDKEELRRVQKELRRGIRRGKDSYRRKLEERLKGSNAREVWRGLKTISGHTKDSGRGPESGGLDYLTVLPPPSPTHQSPDLTVPSHHHPPYPPVTPPAQAALSSHHATSLHPLPDRPSQSNPRPHPPGVTPRLSITADQVRKELRRTKTRKATGPDGINSRLLKDCADQLCGVLLHIFNLSLSLERVPLLWKTSCVVPVPKTAHAREPNHFRPVALTSHLMKTMERIVLTHLRQLVDSKMDPLQFAYRGHLPAAPCLQHNPAIIAEREDGGSRSRLSPGCLDHRLPHQQTTVSEVVVCSTGALQGTVLSPFLFTLYTSDFSHNSDSCHLQKFSDDTAIVGRVSEGNELEYREVISNFVAWCELNHLRINTSKTKEVAIDFSRKAPHTAPVNIQGLDIEIVEEYKYLDALYKKGQSRLHLLRRLRSFGVCRTLLRTFYDSVVALVIFYAVVCWSCGSSERDRKRLNKLVRRAGSVLDCSLDSTEEVGERRMLVKLTSIMDTPSHPLHETVVALSSSFSSRLLHPRCKRERYR</sequence>
<dbReference type="AlphaFoldDB" id="A0A5C6MG42"/>
<dbReference type="GO" id="GO:0016706">
    <property type="term" value="F:2-oxoglutarate-dependent dioxygenase activity"/>
    <property type="evidence" value="ECO:0007669"/>
    <property type="project" value="InterPro"/>
</dbReference>
<dbReference type="Proteomes" id="UP000324091">
    <property type="component" value="Unassembled WGS sequence"/>
</dbReference>
<feature type="region of interest" description="Disordered" evidence="1">
    <location>
        <begin position="86"/>
        <end position="180"/>
    </location>
</feature>
<evidence type="ECO:0000259" key="3">
    <source>
        <dbReference type="PROSITE" id="PS50878"/>
    </source>
</evidence>
<dbReference type="InterPro" id="IPR000477">
    <property type="entry name" value="RT_dom"/>
</dbReference>
<feature type="transmembrane region" description="Helical" evidence="2">
    <location>
        <begin position="479"/>
        <end position="498"/>
    </location>
</feature>
<dbReference type="PROSITE" id="PS50878">
    <property type="entry name" value="RT_POL"/>
    <property type="match status" value="1"/>
</dbReference>
<evidence type="ECO:0000256" key="2">
    <source>
        <dbReference type="SAM" id="Phobius"/>
    </source>
</evidence>
<keyword evidence="2" id="KW-0472">Membrane</keyword>
<reference evidence="4 5" key="1">
    <citation type="submission" date="2019-04" db="EMBL/GenBank/DDBJ databases">
        <title>Chromosome genome assembly for Takifugu flavidus.</title>
        <authorList>
            <person name="Xiao S."/>
        </authorList>
    </citation>
    <scope>NUCLEOTIDE SEQUENCE [LARGE SCALE GENOMIC DNA]</scope>
    <source>
        <strain evidence="4">HTHZ2018</strain>
        <tissue evidence="4">Muscle</tissue>
    </source>
</reference>
<dbReference type="GO" id="GO:0008168">
    <property type="term" value="F:methyltransferase activity"/>
    <property type="evidence" value="ECO:0007669"/>
    <property type="project" value="InterPro"/>
</dbReference>
<evidence type="ECO:0000313" key="4">
    <source>
        <dbReference type="EMBL" id="TWW54042.1"/>
    </source>
</evidence>
<keyword evidence="5" id="KW-1185">Reference proteome</keyword>
<keyword evidence="2" id="KW-0812">Transmembrane</keyword>
<comment type="caution">
    <text evidence="4">The sequence shown here is derived from an EMBL/GenBank/DDBJ whole genome shotgun (WGS) entry which is preliminary data.</text>
</comment>
<evidence type="ECO:0000256" key="1">
    <source>
        <dbReference type="SAM" id="MobiDB-lite"/>
    </source>
</evidence>
<dbReference type="PANTHER" id="PTHR47510:SF3">
    <property type="entry name" value="ENDO_EXONUCLEASE_PHOSPHATASE DOMAIN-CONTAINING PROTEIN"/>
    <property type="match status" value="1"/>
</dbReference>
<feature type="domain" description="Reverse transcriptase" evidence="3">
    <location>
        <begin position="223"/>
        <end position="440"/>
    </location>
</feature>
<name>A0A5C6MG42_9TELE</name>
<accession>A0A5C6MG42</accession>
<protein>
    <recommendedName>
        <fullName evidence="3">Reverse transcriptase domain-containing protein</fullName>
    </recommendedName>
</protein>
<keyword evidence="2" id="KW-1133">Transmembrane helix</keyword>
<dbReference type="CDD" id="cd01650">
    <property type="entry name" value="RT_nLTR_like"/>
    <property type="match status" value="1"/>
</dbReference>
<feature type="non-terminal residue" evidence="4">
    <location>
        <position position="574"/>
    </location>
</feature>